<sequence length="125" mass="13714">MRAGIWARVWRPLAGFSRTGYALGVPRSSPWAGCGLPRFLNECDCGSGAHGEPRPWEEGGGEGMSPVEAEAMRRHTAQAMRAHVRGRGDLPAGWRRWAEEVLEPVVDWRTVLAGGPWPPASVRRS</sequence>
<evidence type="ECO:0000313" key="3">
    <source>
        <dbReference type="Proteomes" id="UP000578449"/>
    </source>
</evidence>
<evidence type="ECO:0000259" key="1">
    <source>
        <dbReference type="Pfam" id="PF13203"/>
    </source>
</evidence>
<dbReference type="Pfam" id="PF13203">
    <property type="entry name" value="DUF2201_N"/>
    <property type="match status" value="1"/>
</dbReference>
<dbReference type="Proteomes" id="UP000578449">
    <property type="component" value="Unassembled WGS sequence"/>
</dbReference>
<name>A0A840PHK0_9ACTN</name>
<reference evidence="2 3" key="1">
    <citation type="submission" date="2020-08" db="EMBL/GenBank/DDBJ databases">
        <title>Genomic Encyclopedia of Type Strains, Phase IV (KMG-IV): sequencing the most valuable type-strain genomes for metagenomic binning, comparative biology and taxonomic classification.</title>
        <authorList>
            <person name="Goeker M."/>
        </authorList>
    </citation>
    <scope>NUCLEOTIDE SEQUENCE [LARGE SCALE GENOMIC DNA]</scope>
    <source>
        <strain evidence="2 3">DSM 45615</strain>
    </source>
</reference>
<keyword evidence="3" id="KW-1185">Reference proteome</keyword>
<dbReference type="EMBL" id="JACHGN010000022">
    <property type="protein sequence ID" value="MBB5138316.1"/>
    <property type="molecule type" value="Genomic_DNA"/>
</dbReference>
<feature type="domain" description="Putative metallopeptidase" evidence="1">
    <location>
        <begin position="45"/>
        <end position="114"/>
    </location>
</feature>
<comment type="caution">
    <text evidence="2">The sequence shown here is derived from an EMBL/GenBank/DDBJ whole genome shotgun (WGS) entry which is preliminary data.</text>
</comment>
<accession>A0A840PHK0</accession>
<dbReference type="RefSeq" id="WP_221337316.1">
    <property type="nucleotide sequence ID" value="NZ_BAABIX010000018.1"/>
</dbReference>
<dbReference type="InterPro" id="IPR025154">
    <property type="entry name" value="Put_metallopeptidase_dom"/>
</dbReference>
<evidence type="ECO:0000313" key="2">
    <source>
        <dbReference type="EMBL" id="MBB5138316.1"/>
    </source>
</evidence>
<proteinExistence type="predicted"/>
<gene>
    <name evidence="2" type="ORF">HNP84_008069</name>
</gene>
<dbReference type="AlphaFoldDB" id="A0A840PHK0"/>
<organism evidence="2 3">
    <name type="scientific">Thermocatellispora tengchongensis</name>
    <dbReference type="NCBI Taxonomy" id="1073253"/>
    <lineage>
        <taxon>Bacteria</taxon>
        <taxon>Bacillati</taxon>
        <taxon>Actinomycetota</taxon>
        <taxon>Actinomycetes</taxon>
        <taxon>Streptosporangiales</taxon>
        <taxon>Streptosporangiaceae</taxon>
        <taxon>Thermocatellispora</taxon>
    </lineage>
</organism>
<protein>
    <recommendedName>
        <fullName evidence="1">Putative metallopeptidase domain-containing protein</fullName>
    </recommendedName>
</protein>